<evidence type="ECO:0000313" key="3">
    <source>
        <dbReference type="Proteomes" id="UP000673691"/>
    </source>
</evidence>
<sequence>MRDGLDWVGPASKRINASERCNFVGGGGGGDGVGELGKLNTCERDERWFCRIAWGSFVQAMHARARKQKAAGHGSPQVRRGSAPAAQRIPAVSPRGRHCAPSAAPSVLFSPSAGMGISDGASAAALGASVAAEGSAELLLEGEGPTTIGPAAAASSTSGWAAASPPPAAGSSSAISPSAALSSLATSPSDAWSAAALSADATAVTALDGWPEGV</sequence>
<accession>A0A8H7ZRG9</accession>
<protein>
    <submittedName>
        <fullName evidence="2">Uncharacterized protein</fullName>
    </submittedName>
</protein>
<name>A0A8H7ZRG9_9FUNG</name>
<dbReference type="EMBL" id="JAEFCI010009345">
    <property type="protein sequence ID" value="KAG5457864.1"/>
    <property type="molecule type" value="Genomic_DNA"/>
</dbReference>
<organism evidence="2 3">
    <name type="scientific">Olpidium bornovanus</name>
    <dbReference type="NCBI Taxonomy" id="278681"/>
    <lineage>
        <taxon>Eukaryota</taxon>
        <taxon>Fungi</taxon>
        <taxon>Fungi incertae sedis</taxon>
        <taxon>Olpidiomycota</taxon>
        <taxon>Olpidiomycotina</taxon>
        <taxon>Olpidiomycetes</taxon>
        <taxon>Olpidiales</taxon>
        <taxon>Olpidiaceae</taxon>
        <taxon>Olpidium</taxon>
    </lineage>
</organism>
<evidence type="ECO:0000256" key="1">
    <source>
        <dbReference type="SAM" id="MobiDB-lite"/>
    </source>
</evidence>
<keyword evidence="3" id="KW-1185">Reference proteome</keyword>
<evidence type="ECO:0000313" key="2">
    <source>
        <dbReference type="EMBL" id="KAG5457864.1"/>
    </source>
</evidence>
<reference evidence="2 3" key="1">
    <citation type="journal article" name="Sci. Rep.">
        <title>Genome-scale phylogenetic analyses confirm Olpidium as the closest living zoosporic fungus to the non-flagellated, terrestrial fungi.</title>
        <authorList>
            <person name="Chang Y."/>
            <person name="Rochon D."/>
            <person name="Sekimoto S."/>
            <person name="Wang Y."/>
            <person name="Chovatia M."/>
            <person name="Sandor L."/>
            <person name="Salamov A."/>
            <person name="Grigoriev I.V."/>
            <person name="Stajich J.E."/>
            <person name="Spatafora J.W."/>
        </authorList>
    </citation>
    <scope>NUCLEOTIDE SEQUENCE [LARGE SCALE GENOMIC DNA]</scope>
    <source>
        <strain evidence="2">S191</strain>
    </source>
</reference>
<comment type="caution">
    <text evidence="2">The sequence shown here is derived from an EMBL/GenBank/DDBJ whole genome shotgun (WGS) entry which is preliminary data.</text>
</comment>
<proteinExistence type="predicted"/>
<dbReference type="Proteomes" id="UP000673691">
    <property type="component" value="Unassembled WGS sequence"/>
</dbReference>
<dbReference type="AlphaFoldDB" id="A0A8H7ZRG9"/>
<feature type="region of interest" description="Disordered" evidence="1">
    <location>
        <begin position="149"/>
        <end position="175"/>
    </location>
</feature>
<feature type="region of interest" description="Disordered" evidence="1">
    <location>
        <begin position="65"/>
        <end position="100"/>
    </location>
</feature>
<gene>
    <name evidence="2" type="ORF">BJ554DRAFT_2016</name>
</gene>